<organism evidence="1 4">
    <name type="scientific">Plasmodium ovale wallikeri</name>
    <dbReference type="NCBI Taxonomy" id="864142"/>
    <lineage>
        <taxon>Eukaryota</taxon>
        <taxon>Sar</taxon>
        <taxon>Alveolata</taxon>
        <taxon>Apicomplexa</taxon>
        <taxon>Aconoidasida</taxon>
        <taxon>Haemosporida</taxon>
        <taxon>Plasmodiidae</taxon>
        <taxon>Plasmodium</taxon>
        <taxon>Plasmodium (Plasmodium)</taxon>
    </lineage>
</organism>
<keyword evidence="4" id="KW-1185">Reference proteome</keyword>
<evidence type="ECO:0000313" key="3">
    <source>
        <dbReference type="Proteomes" id="UP000078550"/>
    </source>
</evidence>
<dbReference type="EMBL" id="FLRE01000036">
    <property type="protein sequence ID" value="SBT32411.1"/>
    <property type="molecule type" value="Genomic_DNA"/>
</dbReference>
<dbReference type="Proteomes" id="UP000078550">
    <property type="component" value="Unassembled WGS sequence"/>
</dbReference>
<dbReference type="Proteomes" id="UP000078555">
    <property type="component" value="Unassembled WGS sequence"/>
</dbReference>
<protein>
    <submittedName>
        <fullName evidence="1">Uncharacterized protein</fullName>
    </submittedName>
</protein>
<evidence type="ECO:0000313" key="1">
    <source>
        <dbReference type="EMBL" id="SBT31880.1"/>
    </source>
</evidence>
<sequence>MIIGLRIHSFFRVVIAFVVTWEWVCIPLAKVGDMGGGGGPFTPVYIGQFQRCDGVRLQPGFAIATSRSAHALFRYPVVLHGMA</sequence>
<gene>
    <name evidence="1" type="ORF">POVWA1_009340</name>
    <name evidence="2" type="ORF">POVWA2_009350</name>
</gene>
<accession>A0A1A8YK24</accession>
<proteinExistence type="predicted"/>
<reference evidence="1" key="2">
    <citation type="submission" date="2016-05" db="EMBL/GenBank/DDBJ databases">
        <authorList>
            <person name="Lavstsen T."/>
            <person name="Jespersen J.S."/>
        </authorList>
    </citation>
    <scope>NUCLEOTIDE SEQUENCE [LARGE SCALE GENOMIC DNA]</scope>
</reference>
<evidence type="ECO:0000313" key="4">
    <source>
        <dbReference type="Proteomes" id="UP000078555"/>
    </source>
</evidence>
<dbReference type="AlphaFoldDB" id="A0A1A8YK24"/>
<reference evidence="3 4" key="1">
    <citation type="submission" date="2016-05" db="EMBL/GenBank/DDBJ databases">
        <authorList>
            <person name="Naeem Raeece"/>
        </authorList>
    </citation>
    <scope>NUCLEOTIDE SEQUENCE [LARGE SCALE GENOMIC DNA]</scope>
</reference>
<dbReference type="EMBL" id="FLRD01000027">
    <property type="protein sequence ID" value="SBT31880.1"/>
    <property type="molecule type" value="Genomic_DNA"/>
</dbReference>
<name>A0A1A8YK24_PLAOA</name>
<evidence type="ECO:0000313" key="2">
    <source>
        <dbReference type="EMBL" id="SBT32411.1"/>
    </source>
</evidence>